<dbReference type="EMBL" id="LT906555">
    <property type="protein sequence ID" value="SNW62227.1"/>
    <property type="molecule type" value="Genomic_DNA"/>
</dbReference>
<keyword evidence="2" id="KW-1185">Reference proteome</keyword>
<gene>
    <name evidence="1" type="ORF">ORPV_323</name>
</gene>
<evidence type="ECO:0000313" key="1">
    <source>
        <dbReference type="EMBL" id="SNW62227.1"/>
    </source>
</evidence>
<evidence type="ECO:0000313" key="2">
    <source>
        <dbReference type="Proteomes" id="UP000236316"/>
    </source>
</evidence>
<accession>A0A2I2L3X9</accession>
<proteinExistence type="predicted"/>
<protein>
    <submittedName>
        <fullName evidence="1">Uncharacterized protein</fullName>
    </submittedName>
</protein>
<dbReference type="KEGG" id="vg:35382099"/>
<name>A0A2I2L3X9_9VIRU</name>
<reference evidence="1" key="1">
    <citation type="submission" date="2017-08" db="EMBL/GenBank/DDBJ databases">
        <authorList>
            <consortium name="Urmite Genomes"/>
        </authorList>
    </citation>
    <scope>NUCLEOTIDE SEQUENCE [LARGE SCALE GENOMIC DNA]</scope>
    <source>
        <strain evidence="1">IHUMI-LCC2</strain>
    </source>
</reference>
<sequence length="126" mass="14843">MNWEVIILDGTLSNALIIYDKDYGNVFPYYNKENFRDKTMEDILERITGVRIEKYKHNILSIFNDSNSYVYVIQLFEHSNNITINNLSSWISINALTTYVNNNKHLCTTPFVNNINHLKYVLNLCQ</sequence>
<organism evidence="1">
    <name type="scientific">Orpheovirus IHUMI-LCC2</name>
    <dbReference type="NCBI Taxonomy" id="2023057"/>
    <lineage>
        <taxon>Viruses</taxon>
        <taxon>Varidnaviria</taxon>
        <taxon>Bamfordvirae</taxon>
        <taxon>Nucleocytoviricota</taxon>
        <taxon>Megaviricetes</taxon>
        <taxon>Pimascovirales</taxon>
        <taxon>Ocovirineae</taxon>
        <taxon>Orpheoviridae</taxon>
        <taxon>Alphaorpheovirus</taxon>
        <taxon>Alphaorpheovirus massiliense</taxon>
    </lineage>
</organism>
<dbReference type="Proteomes" id="UP000236316">
    <property type="component" value="Segment"/>
</dbReference>
<dbReference type="RefSeq" id="YP_009448529.1">
    <property type="nucleotide sequence ID" value="NC_036594.1"/>
</dbReference>
<dbReference type="GeneID" id="35382099"/>